<gene>
    <name evidence="1" type="ORF">EB796_009433</name>
</gene>
<dbReference type="EMBL" id="VXIV02001521">
    <property type="protein sequence ID" value="KAF6032272.1"/>
    <property type="molecule type" value="Genomic_DNA"/>
</dbReference>
<protein>
    <submittedName>
        <fullName evidence="1">Uncharacterized protein</fullName>
    </submittedName>
</protein>
<accession>A0A7J7K0X0</accession>
<reference evidence="1" key="1">
    <citation type="submission" date="2020-06" db="EMBL/GenBank/DDBJ databases">
        <title>Draft genome of Bugula neritina, a colonial animal packing powerful symbionts and potential medicines.</title>
        <authorList>
            <person name="Rayko M."/>
        </authorList>
    </citation>
    <scope>NUCLEOTIDE SEQUENCE [LARGE SCALE GENOMIC DNA]</scope>
    <source>
        <strain evidence="1">Kwan_BN1</strain>
    </source>
</reference>
<dbReference type="AlphaFoldDB" id="A0A7J7K0X0"/>
<keyword evidence="2" id="KW-1185">Reference proteome</keyword>
<proteinExistence type="predicted"/>
<sequence>MVTYLPVAGLDLTLTPGGADIFNGIKLYFGWSIFVVVADGYATFTYKFEDEETKEMSVTTTPPRDCRAIAIRFTSPTNPDLTEVIVEGIGEEFCDNPVDGFYTGPPSPTLGYHWLNVALPLIYITELLIYTGSYAHCDQSDSLCSLEFKEEVVITGYEVSSVAMNEMLDRILTREYTQANNLGPINQPDTSAPIPSMLDPYILLELLCDEKIELLTIQTRDSDYGKSGQTTAKKSLETASTTYTDQTIEETATTSSNQLTNSTNEIFVSTETIANTGSEQTSTEQISPTETIRMTTEFTEAKHSTTNSFTSTLSGFIGMTREMSSKSETSYWNQTDRSTTFDASTTLRETSTENFTSPEELSTQQDLALSTTLDFATNSKDSTNQPTNNH</sequence>
<comment type="caution">
    <text evidence="1">The sequence shown here is derived from an EMBL/GenBank/DDBJ whole genome shotgun (WGS) entry which is preliminary data.</text>
</comment>
<organism evidence="1 2">
    <name type="scientific">Bugula neritina</name>
    <name type="common">Brown bryozoan</name>
    <name type="synonym">Sertularia neritina</name>
    <dbReference type="NCBI Taxonomy" id="10212"/>
    <lineage>
        <taxon>Eukaryota</taxon>
        <taxon>Metazoa</taxon>
        <taxon>Spiralia</taxon>
        <taxon>Lophotrochozoa</taxon>
        <taxon>Bryozoa</taxon>
        <taxon>Gymnolaemata</taxon>
        <taxon>Cheilostomatida</taxon>
        <taxon>Flustrina</taxon>
        <taxon>Buguloidea</taxon>
        <taxon>Bugulidae</taxon>
        <taxon>Bugula</taxon>
    </lineage>
</organism>
<evidence type="ECO:0000313" key="1">
    <source>
        <dbReference type="EMBL" id="KAF6032272.1"/>
    </source>
</evidence>
<name>A0A7J7K0X0_BUGNE</name>
<evidence type="ECO:0000313" key="2">
    <source>
        <dbReference type="Proteomes" id="UP000593567"/>
    </source>
</evidence>
<dbReference type="Proteomes" id="UP000593567">
    <property type="component" value="Unassembled WGS sequence"/>
</dbReference>